<dbReference type="Proteomes" id="UP001381693">
    <property type="component" value="Unassembled WGS sequence"/>
</dbReference>
<dbReference type="AlphaFoldDB" id="A0AAN8X413"/>
<comment type="caution">
    <text evidence="2">The sequence shown here is derived from an EMBL/GenBank/DDBJ whole genome shotgun (WGS) entry which is preliminary data.</text>
</comment>
<evidence type="ECO:0000313" key="3">
    <source>
        <dbReference type="Proteomes" id="UP001381693"/>
    </source>
</evidence>
<reference evidence="2 3" key="1">
    <citation type="submission" date="2023-11" db="EMBL/GenBank/DDBJ databases">
        <title>Halocaridina rubra genome assembly.</title>
        <authorList>
            <person name="Smith C."/>
        </authorList>
    </citation>
    <scope>NUCLEOTIDE SEQUENCE [LARGE SCALE GENOMIC DNA]</scope>
    <source>
        <strain evidence="2">EP-1</strain>
        <tissue evidence="2">Whole</tissue>
    </source>
</reference>
<feature type="coiled-coil region" evidence="1">
    <location>
        <begin position="218"/>
        <end position="362"/>
    </location>
</feature>
<gene>
    <name evidence="2" type="ORF">SK128_007282</name>
</gene>
<feature type="coiled-coil region" evidence="1">
    <location>
        <begin position="69"/>
        <end position="96"/>
    </location>
</feature>
<evidence type="ECO:0000313" key="2">
    <source>
        <dbReference type="EMBL" id="KAK7077536.1"/>
    </source>
</evidence>
<keyword evidence="1" id="KW-0175">Coiled coil</keyword>
<feature type="coiled-coil region" evidence="1">
    <location>
        <begin position="140"/>
        <end position="167"/>
    </location>
</feature>
<sequence length="463" mass="55049">MCVLSTVCLCSKMNYIKNLLSSTPVEMKFPCSMYKGEEKKQTYYIISGKQLKKASPSPKKETKDCAPPIQRLSQELKDLKIEHQVLMAKNEGLERDNACLTKQEEYLRAELREAYAEKRAIEAKTREKVACLQTFQKQQIEEKDETLHDYEKRLLNLQKDYRKVNEERFEIYNIRLQEQSDYEKEMKCQGSIIDRLRIEITNLKTLQEMQTLAHQKTAEDQKRREEDLEVRNATLQHEKANLQDQLQTALQDRALLAKVSEKKQIQLANTIDNLREKNDTLFSRNEEHIKEEEYLRKTIDELQHDLTCCRQRLRQHNMQDEKEKLREIDCYKKERDNAHITLQKMEESLNMHVDMLHEAKENIFHIIQQYFLRLSEVMKNTVDETAATVIKREMYLDETELKKVMDQCRNDINEVYFKRDLEQEAMMEGMKEDISSLYNNVLDIFNKGMTSTINVYKIDASRN</sequence>
<evidence type="ECO:0000256" key="1">
    <source>
        <dbReference type="SAM" id="Coils"/>
    </source>
</evidence>
<name>A0AAN8X413_HALRR</name>
<proteinExistence type="predicted"/>
<accession>A0AAN8X413</accession>
<dbReference type="EMBL" id="JAXCGZ010008603">
    <property type="protein sequence ID" value="KAK7077536.1"/>
    <property type="molecule type" value="Genomic_DNA"/>
</dbReference>
<protein>
    <submittedName>
        <fullName evidence="2">Uncharacterized protein</fullName>
    </submittedName>
</protein>
<organism evidence="2 3">
    <name type="scientific">Halocaridina rubra</name>
    <name type="common">Hawaiian red shrimp</name>
    <dbReference type="NCBI Taxonomy" id="373956"/>
    <lineage>
        <taxon>Eukaryota</taxon>
        <taxon>Metazoa</taxon>
        <taxon>Ecdysozoa</taxon>
        <taxon>Arthropoda</taxon>
        <taxon>Crustacea</taxon>
        <taxon>Multicrustacea</taxon>
        <taxon>Malacostraca</taxon>
        <taxon>Eumalacostraca</taxon>
        <taxon>Eucarida</taxon>
        <taxon>Decapoda</taxon>
        <taxon>Pleocyemata</taxon>
        <taxon>Caridea</taxon>
        <taxon>Atyoidea</taxon>
        <taxon>Atyidae</taxon>
        <taxon>Halocaridina</taxon>
    </lineage>
</organism>
<keyword evidence="3" id="KW-1185">Reference proteome</keyword>